<feature type="compositionally biased region" description="Low complexity" evidence="1">
    <location>
        <begin position="47"/>
        <end position="60"/>
    </location>
</feature>
<dbReference type="AlphaFoldDB" id="A0A8J2T3F4"/>
<dbReference type="EMBL" id="CAKKNE010000006">
    <property type="protein sequence ID" value="CAH0380017.1"/>
    <property type="molecule type" value="Genomic_DNA"/>
</dbReference>
<feature type="compositionally biased region" description="Acidic residues" evidence="1">
    <location>
        <begin position="136"/>
        <end position="145"/>
    </location>
</feature>
<accession>A0A8J2T3F4</accession>
<feature type="compositionally biased region" description="Basic and acidic residues" evidence="1">
    <location>
        <begin position="15"/>
        <end position="33"/>
    </location>
</feature>
<name>A0A8J2T3F4_9STRA</name>
<feature type="region of interest" description="Disordered" evidence="1">
    <location>
        <begin position="97"/>
        <end position="121"/>
    </location>
</feature>
<feature type="region of interest" description="Disordered" evidence="1">
    <location>
        <begin position="136"/>
        <end position="168"/>
    </location>
</feature>
<evidence type="ECO:0000256" key="1">
    <source>
        <dbReference type="SAM" id="MobiDB-lite"/>
    </source>
</evidence>
<organism evidence="2 3">
    <name type="scientific">Pelagomonas calceolata</name>
    <dbReference type="NCBI Taxonomy" id="35677"/>
    <lineage>
        <taxon>Eukaryota</taxon>
        <taxon>Sar</taxon>
        <taxon>Stramenopiles</taxon>
        <taxon>Ochrophyta</taxon>
        <taxon>Pelagophyceae</taxon>
        <taxon>Pelagomonadales</taxon>
        <taxon>Pelagomonadaceae</taxon>
        <taxon>Pelagomonas</taxon>
    </lineage>
</organism>
<feature type="region of interest" description="Disordered" evidence="1">
    <location>
        <begin position="264"/>
        <end position="336"/>
    </location>
</feature>
<gene>
    <name evidence="2" type="ORF">PECAL_6P16530</name>
</gene>
<proteinExistence type="predicted"/>
<evidence type="ECO:0000313" key="3">
    <source>
        <dbReference type="Proteomes" id="UP000789595"/>
    </source>
</evidence>
<keyword evidence="3" id="KW-1185">Reference proteome</keyword>
<protein>
    <submittedName>
        <fullName evidence="2">Uncharacterized protein</fullName>
    </submittedName>
</protein>
<dbReference type="Proteomes" id="UP000789595">
    <property type="component" value="Unassembled WGS sequence"/>
</dbReference>
<comment type="caution">
    <text evidence="2">The sequence shown here is derived from an EMBL/GenBank/DDBJ whole genome shotgun (WGS) entry which is preliminary data.</text>
</comment>
<reference evidence="2" key="1">
    <citation type="submission" date="2021-11" db="EMBL/GenBank/DDBJ databases">
        <authorList>
            <consortium name="Genoscope - CEA"/>
            <person name="William W."/>
        </authorList>
    </citation>
    <scope>NUCLEOTIDE SEQUENCE</scope>
</reference>
<feature type="compositionally biased region" description="Low complexity" evidence="1">
    <location>
        <begin position="279"/>
        <end position="295"/>
    </location>
</feature>
<evidence type="ECO:0000313" key="2">
    <source>
        <dbReference type="EMBL" id="CAH0380017.1"/>
    </source>
</evidence>
<feature type="region of interest" description="Disordered" evidence="1">
    <location>
        <begin position="15"/>
        <end position="74"/>
    </location>
</feature>
<sequence length="348" mass="37690">MDLRPPRLYKWYKPIDEREKALDQPDLTEEQRAAMDLARPPAPSLPGAPEGEPGAAPAAAPEDEGEGEPVVFTAPEHVQIQTREEQLEEIRQMGLGDLCMDDPEPKIAMPDWAGGGSESLGVKYDEEREKLARELCEDEPMESEAPDACAPAPAPGPAPAVDDDRVHEPTDPELIQLNGLLQSALTELGHKVIEFGWDKDPLHGKSPLCLPYDEYMKPITTSEEEAGYDPEVDDPDWDNYPFKWGGVVPEAWALEFIAKYLKEHNPNTTSGAPAPAPAPAAAEAPAPAAPSEAPALPRDVLPLLNEPGYVDTQKRVLGAMPSEIPSDTTGEIQDSDVVAPGLALLQQQ</sequence>